<feature type="transmembrane region" description="Helical" evidence="1">
    <location>
        <begin position="182"/>
        <end position="202"/>
    </location>
</feature>
<dbReference type="Proteomes" id="UP000559182">
    <property type="component" value="Unassembled WGS sequence"/>
</dbReference>
<comment type="caution">
    <text evidence="2">The sequence shown here is derived from an EMBL/GenBank/DDBJ whole genome shotgun (WGS) entry which is preliminary data.</text>
</comment>
<evidence type="ECO:0000313" key="2">
    <source>
        <dbReference type="EMBL" id="MBB2891660.1"/>
    </source>
</evidence>
<feature type="transmembrane region" description="Helical" evidence="1">
    <location>
        <begin position="66"/>
        <end position="88"/>
    </location>
</feature>
<sequence length="216" mass="22772">MDTTDAVMTDAEREALGRALTQSPFMHLRGGAGFGCISWLLAGGLLTVVLGSTWNQAEPNRPLVNWPLVAGGWIAVVIAVCAAGFYLSRLASFFRSVRAWSTAEVTQRARIFTPPSPLETTLSTLSVQQGTGPGVTWALGAALMPPCGLVAAPLCLVVIGIITSDWRSGQTTLSGLQQVELAGATVGSLVVSSIFVVVLVGFQKAGMRLRRLHAEH</sequence>
<keyword evidence="1" id="KW-0812">Transmembrane</keyword>
<keyword evidence="1" id="KW-0472">Membrane</keyword>
<dbReference type="RefSeq" id="WP_183319899.1">
    <property type="nucleotide sequence ID" value="NZ_JACHVQ010000001.1"/>
</dbReference>
<dbReference type="AlphaFoldDB" id="A0A839N1P2"/>
<reference evidence="2 3" key="1">
    <citation type="submission" date="2020-08" db="EMBL/GenBank/DDBJ databases">
        <title>Sequencing the genomes of 1000 actinobacteria strains.</title>
        <authorList>
            <person name="Klenk H.-P."/>
        </authorList>
    </citation>
    <scope>NUCLEOTIDE SEQUENCE [LARGE SCALE GENOMIC DNA]</scope>
    <source>
        <strain evidence="2 3">DSM 105369</strain>
    </source>
</reference>
<dbReference type="EMBL" id="JACHVQ010000001">
    <property type="protein sequence ID" value="MBB2891660.1"/>
    <property type="molecule type" value="Genomic_DNA"/>
</dbReference>
<accession>A0A839N1P2</accession>
<evidence type="ECO:0000313" key="3">
    <source>
        <dbReference type="Proteomes" id="UP000559182"/>
    </source>
</evidence>
<name>A0A839N1P2_9MICO</name>
<feature type="transmembrane region" description="Helical" evidence="1">
    <location>
        <begin position="32"/>
        <end position="54"/>
    </location>
</feature>
<feature type="transmembrane region" description="Helical" evidence="1">
    <location>
        <begin position="135"/>
        <end position="162"/>
    </location>
</feature>
<protein>
    <submittedName>
        <fullName evidence="2">Uncharacterized protein</fullName>
    </submittedName>
</protein>
<proteinExistence type="predicted"/>
<keyword evidence="1" id="KW-1133">Transmembrane helix</keyword>
<evidence type="ECO:0000256" key="1">
    <source>
        <dbReference type="SAM" id="Phobius"/>
    </source>
</evidence>
<organism evidence="2 3">
    <name type="scientific">Flexivirga oryzae</name>
    <dbReference type="NCBI Taxonomy" id="1794944"/>
    <lineage>
        <taxon>Bacteria</taxon>
        <taxon>Bacillati</taxon>
        <taxon>Actinomycetota</taxon>
        <taxon>Actinomycetes</taxon>
        <taxon>Micrococcales</taxon>
        <taxon>Dermacoccaceae</taxon>
        <taxon>Flexivirga</taxon>
    </lineage>
</organism>
<keyword evidence="3" id="KW-1185">Reference proteome</keyword>
<gene>
    <name evidence="2" type="ORF">FHU39_001644</name>
</gene>